<dbReference type="InterPro" id="IPR050789">
    <property type="entry name" value="Diverse_Enzym_Activities"/>
</dbReference>
<dbReference type="InterPro" id="IPR012338">
    <property type="entry name" value="Beta-lactam/transpept-like"/>
</dbReference>
<dbReference type="Gene3D" id="3.40.710.10">
    <property type="entry name" value="DD-peptidase/beta-lactamase superfamily"/>
    <property type="match status" value="1"/>
</dbReference>
<proteinExistence type="predicted"/>
<evidence type="ECO:0000259" key="2">
    <source>
        <dbReference type="Pfam" id="PF00144"/>
    </source>
</evidence>
<feature type="domain" description="Beta-lactamase-related" evidence="2">
    <location>
        <begin position="62"/>
        <end position="345"/>
    </location>
</feature>
<organism evidence="3 4">
    <name type="scientific">Asticcacaulis benevestitus DSM 16100 = ATCC BAA-896</name>
    <dbReference type="NCBI Taxonomy" id="1121022"/>
    <lineage>
        <taxon>Bacteria</taxon>
        <taxon>Pseudomonadati</taxon>
        <taxon>Pseudomonadota</taxon>
        <taxon>Alphaproteobacteria</taxon>
        <taxon>Caulobacterales</taxon>
        <taxon>Caulobacteraceae</taxon>
        <taxon>Asticcacaulis</taxon>
    </lineage>
</organism>
<accession>V4PIF8</accession>
<keyword evidence="1" id="KW-0732">Signal</keyword>
<dbReference type="InterPro" id="IPR001466">
    <property type="entry name" value="Beta-lactam-related"/>
</dbReference>
<dbReference type="SUPFAM" id="SSF56601">
    <property type="entry name" value="beta-lactamase/transpeptidase-like"/>
    <property type="match status" value="1"/>
</dbReference>
<evidence type="ECO:0000256" key="1">
    <source>
        <dbReference type="SAM" id="SignalP"/>
    </source>
</evidence>
<comment type="caution">
    <text evidence="3">The sequence shown here is derived from an EMBL/GenBank/DDBJ whole genome shotgun (WGS) entry which is preliminary data.</text>
</comment>
<feature type="signal peptide" evidence="1">
    <location>
        <begin position="1"/>
        <end position="21"/>
    </location>
</feature>
<dbReference type="AlphaFoldDB" id="V4PIF8"/>
<evidence type="ECO:0000313" key="4">
    <source>
        <dbReference type="Proteomes" id="UP000017837"/>
    </source>
</evidence>
<feature type="chain" id="PRO_5004725025" description="Beta-lactamase-related domain-containing protein" evidence="1">
    <location>
        <begin position="22"/>
        <end position="369"/>
    </location>
</feature>
<dbReference type="OrthoDB" id="9814204at2"/>
<keyword evidence="4" id="KW-1185">Reference proteome</keyword>
<reference evidence="3 4" key="1">
    <citation type="journal article" date="2014" name="Nature">
        <title>Sequential evolution of bacterial morphology by co-option of a developmental regulator.</title>
        <authorList>
            <person name="Jiang C."/>
            <person name="Brown P.J."/>
            <person name="Ducret A."/>
            <person name="Brun Y.V."/>
        </authorList>
    </citation>
    <scope>NUCLEOTIDE SEQUENCE [LARGE SCALE GENOMIC DNA]</scope>
    <source>
        <strain evidence="3 4">DSM 16100</strain>
    </source>
</reference>
<evidence type="ECO:0000313" key="3">
    <source>
        <dbReference type="EMBL" id="ESQ93732.1"/>
    </source>
</evidence>
<dbReference type="Proteomes" id="UP000017837">
    <property type="component" value="Unassembled WGS sequence"/>
</dbReference>
<dbReference type="STRING" id="1121022.GCA_000376105_02091"/>
<protein>
    <recommendedName>
        <fullName evidence="2">Beta-lactamase-related domain-containing protein</fullName>
    </recommendedName>
</protein>
<sequence>MSRLFAAVLSLSFVLSSPVAAQNKSPKNDWPVAAPASQGLSPDKLAAMSAAIRKGDYQQITSVLIARHGQLVFEDYYDDRGADGVRNTRSATKTVTGMLAGAAIARGDIPAITTPILPYLADKQPLENADPRKGKITVEDLLTMSSLLECDDENQFSRGNEERMYLIEDWVKFYLDLPVKGFPAWVPKPAESPYGRSFAYCTAGVTTLGAVIQRATKTPLPDYARKVLFAPLGIETAEWQFSPLGQAQGGGGLGLKSRDLLKLGQLYANGGTWGGQQIIPAAWVKASVSPQAQVDDTRNYGYLLWLYPYAHKGVSHPSWQMAGTGGNKVVAIPDLDMVITITTTNYGVRNPHVISDKLISDVILDAVEP</sequence>
<dbReference type="eggNOG" id="COG1680">
    <property type="taxonomic scope" value="Bacteria"/>
</dbReference>
<dbReference type="RefSeq" id="WP_018081755.1">
    <property type="nucleotide sequence ID" value="NZ_AQWM01000007.1"/>
</dbReference>
<dbReference type="EMBL" id="AWGB01000007">
    <property type="protein sequence ID" value="ESQ93732.1"/>
    <property type="molecule type" value="Genomic_DNA"/>
</dbReference>
<dbReference type="PANTHER" id="PTHR43283:SF7">
    <property type="entry name" value="BETA-LACTAMASE-RELATED DOMAIN-CONTAINING PROTEIN"/>
    <property type="match status" value="1"/>
</dbReference>
<dbReference type="PANTHER" id="PTHR43283">
    <property type="entry name" value="BETA-LACTAMASE-RELATED"/>
    <property type="match status" value="1"/>
</dbReference>
<name>V4PIF8_9CAUL</name>
<dbReference type="PATRIC" id="fig|1121022.4.peg.1048"/>
<dbReference type="Pfam" id="PF00144">
    <property type="entry name" value="Beta-lactamase"/>
    <property type="match status" value="1"/>
</dbReference>
<gene>
    <name evidence="3" type="ORF">ABENE_05270</name>
</gene>